<evidence type="ECO:0008006" key="3">
    <source>
        <dbReference type="Google" id="ProtNLM"/>
    </source>
</evidence>
<name>A0ABR7DXN9_9BACT</name>
<comment type="caution">
    <text evidence="1">The sequence shown here is derived from an EMBL/GenBank/DDBJ whole genome shotgun (WGS) entry which is preliminary data.</text>
</comment>
<evidence type="ECO:0000313" key="1">
    <source>
        <dbReference type="EMBL" id="MBC5642288.1"/>
    </source>
</evidence>
<dbReference type="RefSeq" id="WP_186958560.1">
    <property type="nucleotide sequence ID" value="NZ_JACOOI010000004.1"/>
</dbReference>
<accession>A0ABR7DXN9</accession>
<organism evidence="1 2">
    <name type="scientific">Parabacteroides segnis</name>
    <dbReference type="NCBI Taxonomy" id="2763058"/>
    <lineage>
        <taxon>Bacteria</taxon>
        <taxon>Pseudomonadati</taxon>
        <taxon>Bacteroidota</taxon>
        <taxon>Bacteroidia</taxon>
        <taxon>Bacteroidales</taxon>
        <taxon>Tannerellaceae</taxon>
        <taxon>Parabacteroides</taxon>
    </lineage>
</organism>
<reference evidence="1 2" key="1">
    <citation type="submission" date="2020-08" db="EMBL/GenBank/DDBJ databases">
        <title>Genome public.</title>
        <authorList>
            <person name="Liu C."/>
            <person name="Sun Q."/>
        </authorList>
    </citation>
    <scope>NUCLEOTIDE SEQUENCE [LARGE SCALE GENOMIC DNA]</scope>
    <source>
        <strain evidence="1 2">BX2</strain>
    </source>
</reference>
<sequence>MKEDEFKAKKELLKGLFMRYSSLINNRSGQEKDMVMKNIDVILDWYNALLKQKEE</sequence>
<dbReference type="Proteomes" id="UP000644010">
    <property type="component" value="Unassembled WGS sequence"/>
</dbReference>
<gene>
    <name evidence="1" type="ORF">H8S77_05250</name>
</gene>
<keyword evidence="2" id="KW-1185">Reference proteome</keyword>
<protein>
    <recommendedName>
        <fullName evidence="3">ArsR family transcriptional regulator</fullName>
    </recommendedName>
</protein>
<dbReference type="EMBL" id="JACOOI010000004">
    <property type="protein sequence ID" value="MBC5642288.1"/>
    <property type="molecule type" value="Genomic_DNA"/>
</dbReference>
<proteinExistence type="predicted"/>
<evidence type="ECO:0000313" key="2">
    <source>
        <dbReference type="Proteomes" id="UP000644010"/>
    </source>
</evidence>